<evidence type="ECO:0000313" key="2">
    <source>
        <dbReference type="Proteomes" id="UP000321805"/>
    </source>
</evidence>
<name>A0A5B8U9X5_9ACTN</name>
<reference evidence="1 2" key="1">
    <citation type="journal article" date="2018" name="J. Microbiol.">
        <title>Baekduia soli gen. nov., sp. nov., a novel bacterium isolated from the soil of Baekdu Mountain and proposal of a novel family name, Baekduiaceae fam. nov.</title>
        <authorList>
            <person name="An D.S."/>
            <person name="Siddiqi M.Z."/>
            <person name="Kim K.H."/>
            <person name="Yu H.S."/>
            <person name="Im W.T."/>
        </authorList>
    </citation>
    <scope>NUCLEOTIDE SEQUENCE [LARGE SCALE GENOMIC DNA]</scope>
    <source>
        <strain evidence="1 2">BR7-21</strain>
    </source>
</reference>
<dbReference type="OrthoDB" id="9789440at2"/>
<dbReference type="InterPro" id="IPR046249">
    <property type="entry name" value="DUF6282"/>
</dbReference>
<dbReference type="Pfam" id="PF19799">
    <property type="entry name" value="DUF6282"/>
    <property type="match status" value="1"/>
</dbReference>
<dbReference type="Proteomes" id="UP000321805">
    <property type="component" value="Chromosome"/>
</dbReference>
<organism evidence="1 2">
    <name type="scientific">Baekduia soli</name>
    <dbReference type="NCBI Taxonomy" id="496014"/>
    <lineage>
        <taxon>Bacteria</taxon>
        <taxon>Bacillati</taxon>
        <taxon>Actinomycetota</taxon>
        <taxon>Thermoleophilia</taxon>
        <taxon>Solirubrobacterales</taxon>
        <taxon>Baekduiaceae</taxon>
        <taxon>Baekduia</taxon>
    </lineage>
</organism>
<dbReference type="InterPro" id="IPR032466">
    <property type="entry name" value="Metal_Hydrolase"/>
</dbReference>
<dbReference type="KEGG" id="bsol:FSW04_22060"/>
<protein>
    <submittedName>
        <fullName evidence="1">Cytosolic protein</fullName>
    </submittedName>
</protein>
<evidence type="ECO:0000313" key="1">
    <source>
        <dbReference type="EMBL" id="QEC49986.1"/>
    </source>
</evidence>
<sequence length="286" mass="29610">MPVAPQLADAELLAGAVDLHVHGGPDVLARRHSDLELARRAQAAGMAGLVLKCHNESTVGRAAGAREATGFPVSGGLVLNPAVSGGIEPDAVLTSLELGARVIWMPTLAATEHLRAFPGAAPGTNRAAARPARVSRSAIRAICVHVARHDAFVATGHLGRVHSALVAEEAAAAGARVLFQHPDYTVPGLSLRAQASLAQRFPDALFERCAYVVSADAPRPTTVERVAAAIRAVGVERNVISSDLGQPANGDYPDGLAAFARSLIGTGLGIGEVREMLTERPAALLR</sequence>
<dbReference type="SUPFAM" id="SSF51556">
    <property type="entry name" value="Metallo-dependent hydrolases"/>
    <property type="match status" value="1"/>
</dbReference>
<gene>
    <name evidence="1" type="ORF">FSW04_22060</name>
</gene>
<accession>A0A5B8U9X5</accession>
<dbReference type="EMBL" id="CP042430">
    <property type="protein sequence ID" value="QEC49986.1"/>
    <property type="molecule type" value="Genomic_DNA"/>
</dbReference>
<keyword evidence="2" id="KW-1185">Reference proteome</keyword>
<proteinExistence type="predicted"/>
<dbReference type="AlphaFoldDB" id="A0A5B8U9X5"/>
<dbReference type="RefSeq" id="WP_146922351.1">
    <property type="nucleotide sequence ID" value="NZ_CP042430.1"/>
</dbReference>